<organism evidence="2 3">
    <name type="scientific">Porites evermanni</name>
    <dbReference type="NCBI Taxonomy" id="104178"/>
    <lineage>
        <taxon>Eukaryota</taxon>
        <taxon>Metazoa</taxon>
        <taxon>Cnidaria</taxon>
        <taxon>Anthozoa</taxon>
        <taxon>Hexacorallia</taxon>
        <taxon>Scleractinia</taxon>
        <taxon>Fungiina</taxon>
        <taxon>Poritidae</taxon>
        <taxon>Porites</taxon>
    </lineage>
</organism>
<accession>A0ABN8PCF8</accession>
<evidence type="ECO:0000313" key="2">
    <source>
        <dbReference type="EMBL" id="CAH3140959.1"/>
    </source>
</evidence>
<comment type="caution">
    <text evidence="2">The sequence shown here is derived from an EMBL/GenBank/DDBJ whole genome shotgun (WGS) entry which is preliminary data.</text>
</comment>
<keyword evidence="3" id="KW-1185">Reference proteome</keyword>
<proteinExistence type="predicted"/>
<gene>
    <name evidence="2" type="ORF">PEVE_00041936</name>
</gene>
<feature type="compositionally biased region" description="Acidic residues" evidence="1">
    <location>
        <begin position="182"/>
        <end position="199"/>
    </location>
</feature>
<reference evidence="2 3" key="1">
    <citation type="submission" date="2022-05" db="EMBL/GenBank/DDBJ databases">
        <authorList>
            <consortium name="Genoscope - CEA"/>
            <person name="William W."/>
        </authorList>
    </citation>
    <scope>NUCLEOTIDE SEQUENCE [LARGE SCALE GENOMIC DNA]</scope>
</reference>
<sequence>MQVKYVTKLVENVHNRFDSDAMSVVSAFKIFNLMELPSKESEKCTDYVLAEVKTLAQHFFPSKKMFDQVTAELCLLKYHMLTFVSNAKNASSTEICLSTLFGNSAYTKVMPAILQIAEASLSMPGLAVKKRQTTKERRKVKRSLQTAMPKSRDVGCQADIQNCQILQPEVGTSTQDKPLESMEPENPLDSEDTVEDEEVELHTEEEITEEQNTEDVYHIINQAECSSDIDSALGSESEDDF</sequence>
<evidence type="ECO:0000256" key="1">
    <source>
        <dbReference type="SAM" id="MobiDB-lite"/>
    </source>
</evidence>
<name>A0ABN8PCF8_9CNID</name>
<protein>
    <submittedName>
        <fullName evidence="2">Uncharacterized protein</fullName>
    </submittedName>
</protein>
<dbReference type="EMBL" id="CALNXI010000809">
    <property type="protein sequence ID" value="CAH3140959.1"/>
    <property type="molecule type" value="Genomic_DNA"/>
</dbReference>
<evidence type="ECO:0000313" key="3">
    <source>
        <dbReference type="Proteomes" id="UP001159427"/>
    </source>
</evidence>
<dbReference type="Proteomes" id="UP001159427">
    <property type="component" value="Unassembled WGS sequence"/>
</dbReference>
<feature type="region of interest" description="Disordered" evidence="1">
    <location>
        <begin position="169"/>
        <end position="213"/>
    </location>
</feature>